<feature type="transmembrane region" description="Helical" evidence="1">
    <location>
        <begin position="78"/>
        <end position="102"/>
    </location>
</feature>
<evidence type="ECO:0000313" key="3">
    <source>
        <dbReference type="Proteomes" id="UP000276128"/>
    </source>
</evidence>
<feature type="transmembrane region" description="Helical" evidence="1">
    <location>
        <begin position="122"/>
        <end position="145"/>
    </location>
</feature>
<feature type="transmembrane region" description="Helical" evidence="1">
    <location>
        <begin position="203"/>
        <end position="227"/>
    </location>
</feature>
<feature type="transmembrane region" description="Helical" evidence="1">
    <location>
        <begin position="165"/>
        <end position="191"/>
    </location>
</feature>
<proteinExistence type="predicted"/>
<dbReference type="Proteomes" id="UP000276128">
    <property type="component" value="Unassembled WGS sequence"/>
</dbReference>
<feature type="transmembrane region" description="Helical" evidence="1">
    <location>
        <begin position="16"/>
        <end position="37"/>
    </location>
</feature>
<dbReference type="AlphaFoldDB" id="A0A430JF19"/>
<dbReference type="RefSeq" id="WP_126141321.1">
    <property type="nucleotide sequence ID" value="NZ_RXHU01000028.1"/>
</dbReference>
<gene>
    <name evidence="2" type="ORF">EJQ19_11275</name>
</gene>
<feature type="transmembrane region" description="Helical" evidence="1">
    <location>
        <begin position="233"/>
        <end position="254"/>
    </location>
</feature>
<reference evidence="2 3" key="1">
    <citation type="submission" date="2018-12" db="EMBL/GenBank/DDBJ databases">
        <title>Bacillus ochoae sp. nov., Paenibacillus whitsoniae sp. nov., Paenibacillus spiritus sp. nov. Isolated from the Mars Exploration Rover during spacecraft assembly.</title>
        <authorList>
            <person name="Seuylemezian A."/>
            <person name="Vaishampayan P."/>
        </authorList>
    </citation>
    <scope>NUCLEOTIDE SEQUENCE [LARGE SCALE GENOMIC DNA]</scope>
    <source>
        <strain evidence="2 3">MER 54</strain>
    </source>
</reference>
<dbReference type="OrthoDB" id="2677607at2"/>
<dbReference type="EMBL" id="RXHU01000028">
    <property type="protein sequence ID" value="RTE09630.1"/>
    <property type="molecule type" value="Genomic_DNA"/>
</dbReference>
<evidence type="ECO:0000256" key="1">
    <source>
        <dbReference type="SAM" id="Phobius"/>
    </source>
</evidence>
<comment type="caution">
    <text evidence="2">The sequence shown here is derived from an EMBL/GenBank/DDBJ whole genome shotgun (WGS) entry which is preliminary data.</text>
</comment>
<keyword evidence="1" id="KW-0812">Transmembrane</keyword>
<name>A0A430JF19_9BACL</name>
<sequence length="272" mass="30903">MTTYLKLGLGAAWRQPFATITLFLYQMGWSMLLYKLIQGILVPLMHRFPGGEQPKQMLQLWLAESQFQLMKTDLSHSYLWWLAGLLGLRMLMTPLLNSGVYYSLTHPDQNAGYRFVRGIKELMLPFLLVYLLRIVVTLAPLIWLIPHAGRILGRSTSYEQLALDLLPWLLGMLAYGFVLQLLFMHVQFAIAAKLGILSTIISYFRYLLPILGLALILLLFSGLLAGATVLSTYIWAGLAALILYQLVPIFQIFIQMWSIASQYQLLSAKISD</sequence>
<keyword evidence="3" id="KW-1185">Reference proteome</keyword>
<keyword evidence="1" id="KW-0472">Membrane</keyword>
<organism evidence="2 3">
    <name type="scientific">Paenibacillus whitsoniae</name>
    <dbReference type="NCBI Taxonomy" id="2496558"/>
    <lineage>
        <taxon>Bacteria</taxon>
        <taxon>Bacillati</taxon>
        <taxon>Bacillota</taxon>
        <taxon>Bacilli</taxon>
        <taxon>Bacillales</taxon>
        <taxon>Paenibacillaceae</taxon>
        <taxon>Paenibacillus</taxon>
    </lineage>
</organism>
<accession>A0A430JF19</accession>
<evidence type="ECO:0000313" key="2">
    <source>
        <dbReference type="EMBL" id="RTE09630.1"/>
    </source>
</evidence>
<keyword evidence="1" id="KW-1133">Transmembrane helix</keyword>
<protein>
    <recommendedName>
        <fullName evidence="4">DUF975 family protein</fullName>
    </recommendedName>
</protein>
<evidence type="ECO:0008006" key="4">
    <source>
        <dbReference type="Google" id="ProtNLM"/>
    </source>
</evidence>